<keyword evidence="2" id="KW-1185">Reference proteome</keyword>
<organism evidence="1 2">
    <name type="scientific">Alkalibacillus silvisoli</name>
    <dbReference type="NCBI Taxonomy" id="392823"/>
    <lineage>
        <taxon>Bacteria</taxon>
        <taxon>Bacillati</taxon>
        <taxon>Bacillota</taxon>
        <taxon>Bacilli</taxon>
        <taxon>Bacillales</taxon>
        <taxon>Bacillaceae</taxon>
        <taxon>Alkalibacillus</taxon>
    </lineage>
</organism>
<gene>
    <name evidence="1" type="ORF">GCM10008935_23900</name>
</gene>
<name>A0ABP3K1A8_9BACI</name>
<protein>
    <recommendedName>
        <fullName evidence="3">Anti-sigma-F factor Fin family protein</fullName>
    </recommendedName>
</protein>
<dbReference type="EMBL" id="BAAACZ010000019">
    <property type="protein sequence ID" value="GAA0467211.1"/>
    <property type="molecule type" value="Genomic_DNA"/>
</dbReference>
<evidence type="ECO:0008006" key="3">
    <source>
        <dbReference type="Google" id="ProtNLM"/>
    </source>
</evidence>
<reference evidence="2" key="1">
    <citation type="journal article" date="2019" name="Int. J. Syst. Evol. Microbiol.">
        <title>The Global Catalogue of Microorganisms (GCM) 10K type strain sequencing project: providing services to taxonomists for standard genome sequencing and annotation.</title>
        <authorList>
            <consortium name="The Broad Institute Genomics Platform"/>
            <consortium name="The Broad Institute Genome Sequencing Center for Infectious Disease"/>
            <person name="Wu L."/>
            <person name="Ma J."/>
        </authorList>
    </citation>
    <scope>NUCLEOTIDE SEQUENCE [LARGE SCALE GENOMIC DNA]</scope>
    <source>
        <strain evidence="2">JCM 14193</strain>
    </source>
</reference>
<dbReference type="Pfam" id="PF10955">
    <property type="entry name" value="Fin"/>
    <property type="match status" value="1"/>
</dbReference>
<evidence type="ECO:0000313" key="1">
    <source>
        <dbReference type="EMBL" id="GAA0467211.1"/>
    </source>
</evidence>
<dbReference type="InterPro" id="IPR020115">
    <property type="entry name" value="Fin"/>
</dbReference>
<proteinExistence type="predicted"/>
<dbReference type="RefSeq" id="WP_343783820.1">
    <property type="nucleotide sequence ID" value="NZ_BAAACZ010000019.1"/>
</dbReference>
<dbReference type="Proteomes" id="UP001500740">
    <property type="component" value="Unassembled WGS sequence"/>
</dbReference>
<evidence type="ECO:0000313" key="2">
    <source>
        <dbReference type="Proteomes" id="UP001500740"/>
    </source>
</evidence>
<sequence>MSVKVKCRHCLRAIGEMKDSNQVQQLVQEQPLSNDELNEILQEDEQGELNVLLVCEECEEILTQNPSLFEQDNFIH</sequence>
<accession>A0ABP3K1A8</accession>
<comment type="caution">
    <text evidence="1">The sequence shown here is derived from an EMBL/GenBank/DDBJ whole genome shotgun (WGS) entry which is preliminary data.</text>
</comment>